<dbReference type="RefSeq" id="WP_182350315.1">
    <property type="nucleotide sequence ID" value="NZ_JAJSPM010000009.1"/>
</dbReference>
<evidence type="ECO:0000313" key="2">
    <source>
        <dbReference type="Proteomes" id="UP001320170"/>
    </source>
</evidence>
<evidence type="ECO:0008006" key="3">
    <source>
        <dbReference type="Google" id="ProtNLM"/>
    </source>
</evidence>
<keyword evidence="2" id="KW-1185">Reference proteome</keyword>
<proteinExistence type="predicted"/>
<reference evidence="1 2" key="1">
    <citation type="journal article" date="2024" name="Pathogens">
        <title>Characterization of a Novel Species of Legionella Isolated from a Healthcare Facility: Legionella resiliens sp. nov.</title>
        <authorList>
            <person name="Cristino S."/>
            <person name="Pascale M.R."/>
            <person name="Marino F."/>
            <person name="Derelitto C."/>
            <person name="Salaris S."/>
            <person name="Orsini M."/>
            <person name="Squarzoni S."/>
            <person name="Grottola A."/>
            <person name="Girolamini L."/>
        </authorList>
    </citation>
    <scope>NUCLEOTIDE SEQUENCE [LARGE SCALE GENOMIC DNA]</scope>
    <source>
        <strain evidence="1 2">8cVS16</strain>
    </source>
</reference>
<comment type="caution">
    <text evidence="1">The sequence shown here is derived from an EMBL/GenBank/DDBJ whole genome shotgun (WGS) entry which is preliminary data.</text>
</comment>
<gene>
    <name evidence="1" type="ORF">LXO92_14925</name>
</gene>
<accession>A0ABS8X7P1</accession>
<evidence type="ECO:0000313" key="1">
    <source>
        <dbReference type="EMBL" id="MCE3533664.1"/>
    </source>
</evidence>
<dbReference type="EMBL" id="JAJTND010000005">
    <property type="protein sequence ID" value="MCE3533664.1"/>
    <property type="molecule type" value="Genomic_DNA"/>
</dbReference>
<organism evidence="1 2">
    <name type="scientific">Legionella resiliens</name>
    <dbReference type="NCBI Taxonomy" id="2905958"/>
    <lineage>
        <taxon>Bacteria</taxon>
        <taxon>Pseudomonadati</taxon>
        <taxon>Pseudomonadota</taxon>
        <taxon>Gammaproteobacteria</taxon>
        <taxon>Legionellales</taxon>
        <taxon>Legionellaceae</taxon>
        <taxon>Legionella</taxon>
    </lineage>
</organism>
<protein>
    <recommendedName>
        <fullName evidence="3">DUF883 domain-containing protein</fullName>
    </recommendedName>
</protein>
<sequence>MKSTNENRTYTPKEHLEAAASQLLTEGKKKVNQLYKEGVNKANEVEGNVKEYSDSIVKKIQDNPLASVLVAGGIGFLLSRLMKK</sequence>
<dbReference type="Proteomes" id="UP001320170">
    <property type="component" value="Unassembled WGS sequence"/>
</dbReference>
<name>A0ABS8X7P1_9GAMM</name>